<dbReference type="AlphaFoldDB" id="A0A5J6N1Y0"/>
<organism evidence="2 3">
    <name type="scientific">Hypericibacter adhaerens</name>
    <dbReference type="NCBI Taxonomy" id="2602016"/>
    <lineage>
        <taxon>Bacteria</taxon>
        <taxon>Pseudomonadati</taxon>
        <taxon>Pseudomonadota</taxon>
        <taxon>Alphaproteobacteria</taxon>
        <taxon>Rhodospirillales</taxon>
        <taxon>Dongiaceae</taxon>
        <taxon>Hypericibacter</taxon>
    </lineage>
</organism>
<keyword evidence="3" id="KW-1185">Reference proteome</keyword>
<dbReference type="Proteomes" id="UP000325797">
    <property type="component" value="Chromosome"/>
</dbReference>
<sequence length="176" mass="18964">MVLPWLAVVALESFFSEPAILAFAIGWLFPAASILASWIKFRRADWIGVVILSTLVGGLITAFFTGKIEFAVIKAAPAFGLFGLVCLVSVSSKRPLMFYVARASESGGDPEILAFWNERLAQPGFVARMRRLSLVWGLAFVAEAVLGIGGSLLLQPHLVLVAEPLLAIFTVMSLLA</sequence>
<feature type="transmembrane region" description="Helical" evidence="1">
    <location>
        <begin position="20"/>
        <end position="39"/>
    </location>
</feature>
<dbReference type="EMBL" id="CP042582">
    <property type="protein sequence ID" value="QEX23324.1"/>
    <property type="molecule type" value="Genomic_DNA"/>
</dbReference>
<accession>A0A5J6N1Y0</accession>
<dbReference type="KEGG" id="hadh:FRZ61_32600"/>
<feature type="transmembrane region" description="Helical" evidence="1">
    <location>
        <begin position="132"/>
        <end position="152"/>
    </location>
</feature>
<reference evidence="2 3" key="1">
    <citation type="submission" date="2019-08" db="EMBL/GenBank/DDBJ databases">
        <title>Hyperibacter terrae gen. nov., sp. nov. and Hyperibacter viscosus sp. nov., two new members in the family Rhodospirillaceae isolated from the rhizosphere of Hypericum perforatum.</title>
        <authorList>
            <person name="Noviana Z."/>
        </authorList>
    </citation>
    <scope>NUCLEOTIDE SEQUENCE [LARGE SCALE GENOMIC DNA]</scope>
    <source>
        <strain evidence="2 3">R5959</strain>
    </source>
</reference>
<dbReference type="NCBIfam" id="NF041646">
    <property type="entry name" value="VC0807_fam"/>
    <property type="match status" value="1"/>
</dbReference>
<name>A0A5J6N1Y0_9PROT</name>
<evidence type="ECO:0000313" key="2">
    <source>
        <dbReference type="EMBL" id="QEX23324.1"/>
    </source>
</evidence>
<keyword evidence="1" id="KW-0812">Transmembrane</keyword>
<feature type="transmembrane region" description="Helical" evidence="1">
    <location>
        <begin position="158"/>
        <end position="175"/>
    </location>
</feature>
<evidence type="ECO:0000256" key="1">
    <source>
        <dbReference type="SAM" id="Phobius"/>
    </source>
</evidence>
<proteinExistence type="predicted"/>
<feature type="transmembrane region" description="Helical" evidence="1">
    <location>
        <begin position="70"/>
        <end position="90"/>
    </location>
</feature>
<gene>
    <name evidence="2" type="ORF">FRZ61_32600</name>
</gene>
<dbReference type="RefSeq" id="WP_151118725.1">
    <property type="nucleotide sequence ID" value="NZ_CP042582.1"/>
</dbReference>
<protein>
    <submittedName>
        <fullName evidence="2">Uncharacterized protein</fullName>
    </submittedName>
</protein>
<keyword evidence="1" id="KW-0472">Membrane</keyword>
<feature type="transmembrane region" description="Helical" evidence="1">
    <location>
        <begin position="46"/>
        <end position="64"/>
    </location>
</feature>
<dbReference type="OrthoDB" id="7062026at2"/>
<evidence type="ECO:0000313" key="3">
    <source>
        <dbReference type="Proteomes" id="UP000325797"/>
    </source>
</evidence>
<keyword evidence="1" id="KW-1133">Transmembrane helix</keyword>